<organism evidence="4 5">
    <name type="scientific">Gibberella subglutinans</name>
    <name type="common">Fusarium subglutinans</name>
    <dbReference type="NCBI Taxonomy" id="42677"/>
    <lineage>
        <taxon>Eukaryota</taxon>
        <taxon>Fungi</taxon>
        <taxon>Dikarya</taxon>
        <taxon>Ascomycota</taxon>
        <taxon>Pezizomycotina</taxon>
        <taxon>Sordariomycetes</taxon>
        <taxon>Hypocreomycetidae</taxon>
        <taxon>Hypocreales</taxon>
        <taxon>Nectriaceae</taxon>
        <taxon>Fusarium</taxon>
        <taxon>Fusarium fujikuroi species complex</taxon>
    </lineage>
</organism>
<keyword evidence="5" id="KW-1185">Reference proteome</keyword>
<proteinExistence type="inferred from homology"/>
<dbReference type="InterPro" id="IPR000639">
    <property type="entry name" value="Epox_hydrolase-like"/>
</dbReference>
<feature type="domain" description="AB hydrolase-1" evidence="3">
    <location>
        <begin position="31"/>
        <end position="313"/>
    </location>
</feature>
<evidence type="ECO:0000259" key="3">
    <source>
        <dbReference type="Pfam" id="PF00561"/>
    </source>
</evidence>
<accession>A0A8H5LBU1</accession>
<comment type="caution">
    <text evidence="4">The sequence shown here is derived from an EMBL/GenBank/DDBJ whole genome shotgun (WGS) entry which is preliminary data.</text>
</comment>
<dbReference type="Gene3D" id="3.40.50.1820">
    <property type="entry name" value="alpha/beta hydrolase"/>
    <property type="match status" value="1"/>
</dbReference>
<reference evidence="4 5" key="1">
    <citation type="submission" date="2020-05" db="EMBL/GenBank/DDBJ databases">
        <title>Identification and distribution of gene clusters putatively required for synthesis of sphingolipid metabolism inhibitors in phylogenetically diverse species of the filamentous fungus Fusarium.</title>
        <authorList>
            <person name="Kim H.-S."/>
            <person name="Busman M."/>
            <person name="Brown D.W."/>
            <person name="Divon H."/>
            <person name="Uhlig S."/>
            <person name="Proctor R.H."/>
        </authorList>
    </citation>
    <scope>NUCLEOTIDE SEQUENCE [LARGE SCALE GENOMIC DNA]</scope>
    <source>
        <strain evidence="4 5">NRRL 66333</strain>
    </source>
</reference>
<dbReference type="PANTHER" id="PTHR43329">
    <property type="entry name" value="EPOXIDE HYDROLASE"/>
    <property type="match status" value="1"/>
</dbReference>
<comment type="similarity">
    <text evidence="2">Belongs to the AB hydrolase superfamily. Epoxide hydrolase family.</text>
</comment>
<protein>
    <submittedName>
        <fullName evidence="4">Epoxide hydrolase</fullName>
    </submittedName>
</protein>
<sequence length="380" mass="42619">MAFSRSTHTTTRGFTYSYVHIPSQLPNTQYFLFLHGFPSTSYHWRHQISFFEAKGYGVIAPDLLGFGETSRPTELEMYKGEDMTRDVVEILTSEGVEMVVGVAHDWGCFLLSRLANYHPERFSAYAFIDHGYMAPGRSLTTAAVHHINKSVEEKLGFSILGYFLLFDEEDAPKLLDEHSDSVESLYFTADEEITKKYKGALGGLRSWLTEGRTTELPYLTSEDHKHYEHAFSKEKGGYGAAINCYRSSLRNINQDDERKIATAAHALTHPTLLIASTNVITAATNIPEQMRPFVPDLTVEQVSGGHWLQLEKPDEVNEILDREVSDRAGTAGSEDPWIDGQMSEKQRALIPVDPPLSVYGPIGRAGIMDGNLMLKDFLVD</sequence>
<gene>
    <name evidence="4" type="ORF">FSUBG_11547</name>
</gene>
<dbReference type="Pfam" id="PF00561">
    <property type="entry name" value="Abhydrolase_1"/>
    <property type="match status" value="1"/>
</dbReference>
<dbReference type="EMBL" id="JAAOAV010000221">
    <property type="protein sequence ID" value="KAF5588332.1"/>
    <property type="molecule type" value="Genomic_DNA"/>
</dbReference>
<evidence type="ECO:0000313" key="4">
    <source>
        <dbReference type="EMBL" id="KAF5588332.1"/>
    </source>
</evidence>
<dbReference type="InterPro" id="IPR029058">
    <property type="entry name" value="AB_hydrolase_fold"/>
</dbReference>
<dbReference type="GO" id="GO:0016787">
    <property type="term" value="F:hydrolase activity"/>
    <property type="evidence" value="ECO:0007669"/>
    <property type="project" value="UniProtKB-KW"/>
</dbReference>
<evidence type="ECO:0000256" key="1">
    <source>
        <dbReference type="ARBA" id="ARBA00022801"/>
    </source>
</evidence>
<name>A0A8H5LBU1_GIBSU</name>
<dbReference type="RefSeq" id="XP_036532979.1">
    <property type="nucleotide sequence ID" value="XM_036676241.1"/>
</dbReference>
<dbReference type="SUPFAM" id="SSF53474">
    <property type="entry name" value="alpha/beta-Hydrolases"/>
    <property type="match status" value="1"/>
</dbReference>
<evidence type="ECO:0000256" key="2">
    <source>
        <dbReference type="ARBA" id="ARBA00038334"/>
    </source>
</evidence>
<dbReference type="AlphaFoldDB" id="A0A8H5LBU1"/>
<dbReference type="PRINTS" id="PR00412">
    <property type="entry name" value="EPOXHYDRLASE"/>
</dbReference>
<evidence type="ECO:0000313" key="5">
    <source>
        <dbReference type="Proteomes" id="UP000547976"/>
    </source>
</evidence>
<dbReference type="InterPro" id="IPR000073">
    <property type="entry name" value="AB_hydrolase_1"/>
</dbReference>
<keyword evidence="1 4" id="KW-0378">Hydrolase</keyword>
<dbReference type="Proteomes" id="UP000547976">
    <property type="component" value="Unassembled WGS sequence"/>
</dbReference>
<dbReference type="GeneID" id="59310959"/>
<dbReference type="OrthoDB" id="284184at2759"/>